<keyword evidence="2" id="KW-0812">Transmembrane</keyword>
<reference evidence="4" key="1">
    <citation type="journal article" date="2019" name="Int. J. Syst. Evol. Microbiol.">
        <title>The Global Catalogue of Microorganisms (GCM) 10K type strain sequencing project: providing services to taxonomists for standard genome sequencing and annotation.</title>
        <authorList>
            <consortium name="The Broad Institute Genomics Platform"/>
            <consortium name="The Broad Institute Genome Sequencing Center for Infectious Disease"/>
            <person name="Wu L."/>
            <person name="Ma J."/>
        </authorList>
    </citation>
    <scope>NUCLEOTIDE SEQUENCE [LARGE SCALE GENOMIC DNA]</scope>
    <source>
        <strain evidence="4">JCM 18063</strain>
    </source>
</reference>
<sequence>MSENPPNQPGRPEDPYGEEPTQPTPPQQPYQQPPSYQQQPPAQPYQQQPHHEQPGSGGQQPFYANAASSAAGVARDDTKGLLGSLFDFSFANYVTPKIVKIVYVIVTILLALVWLGWFIFGVVTLFSDQWYIGLFTILFGWIVALVYLAIYRIGLEVFQAVVNISEKVNRYAERDGIV</sequence>
<evidence type="ECO:0000256" key="2">
    <source>
        <dbReference type="SAM" id="Phobius"/>
    </source>
</evidence>
<evidence type="ECO:0000256" key="1">
    <source>
        <dbReference type="SAM" id="MobiDB-lite"/>
    </source>
</evidence>
<evidence type="ECO:0008006" key="5">
    <source>
        <dbReference type="Google" id="ProtNLM"/>
    </source>
</evidence>
<feature type="compositionally biased region" description="Pro residues" evidence="1">
    <location>
        <begin position="22"/>
        <end position="32"/>
    </location>
</feature>
<keyword evidence="4" id="KW-1185">Reference proteome</keyword>
<name>A0ABP8YGC5_9MICO</name>
<comment type="caution">
    <text evidence="3">The sequence shown here is derived from an EMBL/GenBank/DDBJ whole genome shotgun (WGS) entry which is preliminary data.</text>
</comment>
<accession>A0ABP8YGC5</accession>
<dbReference type="InterPro" id="IPR025557">
    <property type="entry name" value="DUF4282"/>
</dbReference>
<feature type="transmembrane region" description="Helical" evidence="2">
    <location>
        <begin position="130"/>
        <end position="150"/>
    </location>
</feature>
<evidence type="ECO:0000313" key="3">
    <source>
        <dbReference type="EMBL" id="GAA4729439.1"/>
    </source>
</evidence>
<dbReference type="Pfam" id="PF14110">
    <property type="entry name" value="DUF4282"/>
    <property type="match status" value="1"/>
</dbReference>
<dbReference type="RefSeq" id="WP_172150252.1">
    <property type="nucleotide sequence ID" value="NZ_BAABID010000008.1"/>
</dbReference>
<dbReference type="Proteomes" id="UP001500956">
    <property type="component" value="Unassembled WGS sequence"/>
</dbReference>
<feature type="region of interest" description="Disordered" evidence="1">
    <location>
        <begin position="1"/>
        <end position="61"/>
    </location>
</feature>
<keyword evidence="2" id="KW-1133">Transmembrane helix</keyword>
<gene>
    <name evidence="3" type="ORF">GCM10023216_21220</name>
</gene>
<feature type="transmembrane region" description="Helical" evidence="2">
    <location>
        <begin position="101"/>
        <end position="124"/>
    </location>
</feature>
<feature type="compositionally biased region" description="Low complexity" evidence="1">
    <location>
        <begin position="33"/>
        <end position="48"/>
    </location>
</feature>
<dbReference type="EMBL" id="BAABID010000008">
    <property type="protein sequence ID" value="GAA4729439.1"/>
    <property type="molecule type" value="Genomic_DNA"/>
</dbReference>
<keyword evidence="2" id="KW-0472">Membrane</keyword>
<evidence type="ECO:0000313" key="4">
    <source>
        <dbReference type="Proteomes" id="UP001500956"/>
    </source>
</evidence>
<protein>
    <recommendedName>
        <fullName evidence="5">DUF4282 domain-containing protein</fullName>
    </recommendedName>
</protein>
<proteinExistence type="predicted"/>
<organism evidence="3 4">
    <name type="scientific">Isoptericola chiayiensis</name>
    <dbReference type="NCBI Taxonomy" id="579446"/>
    <lineage>
        <taxon>Bacteria</taxon>
        <taxon>Bacillati</taxon>
        <taxon>Actinomycetota</taxon>
        <taxon>Actinomycetes</taxon>
        <taxon>Micrococcales</taxon>
        <taxon>Promicromonosporaceae</taxon>
        <taxon>Isoptericola</taxon>
    </lineage>
</organism>